<dbReference type="GO" id="GO:0071281">
    <property type="term" value="P:cellular response to iron ion"/>
    <property type="evidence" value="ECO:0007669"/>
    <property type="project" value="TreeGrafter"/>
</dbReference>
<organism evidence="3 4">
    <name type="scientific">Mageeibacillus indolicus</name>
    <dbReference type="NCBI Taxonomy" id="884684"/>
    <lineage>
        <taxon>Bacteria</taxon>
        <taxon>Bacillati</taxon>
        <taxon>Bacillota</taxon>
        <taxon>Clostridia</taxon>
        <taxon>Eubacteriales</taxon>
        <taxon>Oscillospiraceae</taxon>
        <taxon>Mageeibacillus</taxon>
    </lineage>
</organism>
<dbReference type="Gene3D" id="1.20.58.2180">
    <property type="match status" value="1"/>
</dbReference>
<dbReference type="SUPFAM" id="SSF53807">
    <property type="entry name" value="Helical backbone' metal receptor"/>
    <property type="match status" value="1"/>
</dbReference>
<name>A0A2J8B4Z8_9FIRM</name>
<feature type="domain" description="Fe/B12 periplasmic-binding" evidence="2">
    <location>
        <begin position="65"/>
        <end position="342"/>
    </location>
</feature>
<dbReference type="EMBL" id="NBZD01000001">
    <property type="protein sequence ID" value="PNH19845.1"/>
    <property type="molecule type" value="Genomic_DNA"/>
</dbReference>
<dbReference type="InterPro" id="IPR050902">
    <property type="entry name" value="ABC_Transporter_SBP"/>
</dbReference>
<gene>
    <name evidence="3" type="ORF">B7R76_02935</name>
</gene>
<dbReference type="AlphaFoldDB" id="A0A2J8B4Z8"/>
<evidence type="ECO:0000259" key="2">
    <source>
        <dbReference type="PROSITE" id="PS50983"/>
    </source>
</evidence>
<dbReference type="PANTHER" id="PTHR30535:SF34">
    <property type="entry name" value="MOLYBDATE-BINDING PROTEIN MOLA"/>
    <property type="match status" value="1"/>
</dbReference>
<accession>A0A2J8B4Z8</accession>
<dbReference type="Proteomes" id="UP000236394">
    <property type="component" value="Unassembled WGS sequence"/>
</dbReference>
<dbReference type="PANTHER" id="PTHR30535">
    <property type="entry name" value="VITAMIN B12-BINDING PROTEIN"/>
    <property type="match status" value="1"/>
</dbReference>
<comment type="caution">
    <text evidence="3">The sequence shown here is derived from an EMBL/GenBank/DDBJ whole genome shotgun (WGS) entry which is preliminary data.</text>
</comment>
<dbReference type="PROSITE" id="PS50983">
    <property type="entry name" value="FE_B12_PBP"/>
    <property type="match status" value="1"/>
</dbReference>
<sequence>MKRIILCAVLILSIILVGCKNEGNKKNVAESEAIKQTETANKDEAYREVVDQAGRTVKVPKDPKRVVITFWPMGSAYTLFQGSAKTIVGMDPAMVSVAKNSLLTRIDPNVANVDSSFINADGVINEESLMKLKPDLALIPAYAKDQLEIFEKLGVPAIVFDVTVEDFNTVETFMSWVDLMGKAFGKESKATAIREYGEKTLKEIAERTKNLSDADKPKALLLINYDKAGKSTSGEKQFARFELESTGAIHVARDVKENFIKLDMEQIYKWNPDIIYLSTFTAYKPEDLYNNTAAPNDDWSQVKAVQNKKVRKFPIGIFHWYPPSADAPLALLWLAKNNNPELFKDVDLNKRIKDYYKDLYDIDLSDADIDFIFNPSSEVAN</sequence>
<dbReference type="Pfam" id="PF01497">
    <property type="entry name" value="Peripla_BP_2"/>
    <property type="match status" value="1"/>
</dbReference>
<comment type="similarity">
    <text evidence="1">Belongs to the bacterial solute-binding protein 8 family.</text>
</comment>
<reference evidence="4" key="1">
    <citation type="submission" date="2017-04" db="EMBL/GenBank/DDBJ databases">
        <authorList>
            <person name="Bumgarner R.E."/>
            <person name="Fredricks D.N."/>
            <person name="Srinivasan S."/>
        </authorList>
    </citation>
    <scope>NUCLEOTIDE SEQUENCE [LARGE SCALE GENOMIC DNA]</scope>
    <source>
        <strain evidence="4">KA00405</strain>
    </source>
</reference>
<dbReference type="PROSITE" id="PS51257">
    <property type="entry name" value="PROKAR_LIPOPROTEIN"/>
    <property type="match status" value="1"/>
</dbReference>
<evidence type="ECO:0000313" key="3">
    <source>
        <dbReference type="EMBL" id="PNH19845.1"/>
    </source>
</evidence>
<dbReference type="RefSeq" id="WP_034574597.1">
    <property type="nucleotide sequence ID" value="NZ_NBZD01000001.1"/>
</dbReference>
<dbReference type="InterPro" id="IPR002491">
    <property type="entry name" value="ABC_transptr_periplasmic_BD"/>
</dbReference>
<proteinExistence type="inferred from homology"/>
<evidence type="ECO:0000313" key="4">
    <source>
        <dbReference type="Proteomes" id="UP000236394"/>
    </source>
</evidence>
<evidence type="ECO:0000256" key="1">
    <source>
        <dbReference type="ARBA" id="ARBA00008814"/>
    </source>
</evidence>
<protein>
    <recommendedName>
        <fullName evidence="2">Fe/B12 periplasmic-binding domain-containing protein</fullName>
    </recommendedName>
</protein>
<dbReference type="Gene3D" id="3.40.50.1980">
    <property type="entry name" value="Nitrogenase molybdenum iron protein domain"/>
    <property type="match status" value="2"/>
</dbReference>